<sequence length="773" mass="82683">MAADQVRATVRIDGVVQGVGFRPFVYRTALDAGVSGYVRNAGGTVDAAFESDRSSVESVLETLRAENPPLSRVDRVDVTWTDPVGTDGFEIRDSSTDGTTDSGSGGGAPVPPDTGICDRCLADVRDPDSLYHSYWATSCVDCGPRFSVVRGVPYDRDRTSMDEFPLCEDCRDRYEEPADRRYHAQAVACANCGPTLRYEADPAASVANGSAAIARAASALADGEIVGLKGTGGTHFVCDATDPDVVDRLRERTGRPTKPFAVMAPDVASVNSFALVDGNERELLEDVRRPIVLLEGDDETTWLDEIAPGLHTVGVALPYAGVHHLLFDHVEEPLVMTSANRPGEPMVTSATDLWERLGDVVDGALVHDRTIVNRCDDSVVRTVDGKRRFLRRSRGWTPMALPAVDDADEGPAVLALGPERDVTVAVADGDRVVPSQHVGDVDGPDGLAFLEEAVDRLTALTGIEPDVVACDLHPEFTTTEWARRYAENGDENLLRVQHHHAHAAALCAEHDLERTVAIVADGTGYGPDGTIWGGEVLDVTPADFERVGGLEQFSLPGGRAAIREPARILASLLADEERIDERLLATDVAETPTEAAVVRQEAERGVNTPTTTSAGRYLDAVSALLDVCGRRRYEGEPAMRLEAAAHDGSPRSIDLEFTSRNGQRTLDVRALVTDLAAMTEEYPQADVAATAQEALARGLGRIAVETAHERDLETVGFTGGIAYNDAITAAIRRHVTEAGLSFATPVDAPAGDGGVSYGQAIVARARGGRGRNR</sequence>
<evidence type="ECO:0000256" key="10">
    <source>
        <dbReference type="SAM" id="MobiDB-lite"/>
    </source>
</evidence>
<dbReference type="InterPro" id="IPR041440">
    <property type="entry name" value="HypF_C"/>
</dbReference>
<keyword evidence="9" id="KW-0378">Hydrolase</keyword>
<evidence type="ECO:0000256" key="6">
    <source>
        <dbReference type="ARBA" id="ARBA00022833"/>
    </source>
</evidence>
<name>A0A1I1JVH5_NATHA</name>
<dbReference type="InterPro" id="IPR006070">
    <property type="entry name" value="Sua5-like_dom"/>
</dbReference>
<dbReference type="InterPro" id="IPR051060">
    <property type="entry name" value="Carbamoyltrans_HypF-like"/>
</dbReference>
<dbReference type="GO" id="GO:0016874">
    <property type="term" value="F:ligase activity"/>
    <property type="evidence" value="ECO:0007669"/>
    <property type="project" value="UniProtKB-UniRule"/>
</dbReference>
<gene>
    <name evidence="13" type="ORF">SAMN05444422_10975</name>
</gene>
<dbReference type="InterPro" id="IPR017968">
    <property type="entry name" value="Acylphosphatase_CS"/>
</dbReference>
<dbReference type="GO" id="GO:0016743">
    <property type="term" value="F:carboxyl- or carbamoyltransferase activity"/>
    <property type="evidence" value="ECO:0007669"/>
    <property type="project" value="UniProtKB-UniRule"/>
</dbReference>
<proteinExistence type="inferred from homology"/>
<dbReference type="InterPro" id="IPR017945">
    <property type="entry name" value="DHBP_synth_RibB-like_a/b_dom"/>
</dbReference>
<dbReference type="PROSITE" id="PS00150">
    <property type="entry name" value="ACYLPHOSPHATASE_1"/>
    <property type="match status" value="1"/>
</dbReference>
<dbReference type="InterPro" id="IPR001792">
    <property type="entry name" value="Acylphosphatase-like_dom"/>
</dbReference>
<evidence type="ECO:0000256" key="5">
    <source>
        <dbReference type="ARBA" id="ARBA00022771"/>
    </source>
</evidence>
<dbReference type="SUPFAM" id="SSF54975">
    <property type="entry name" value="Acylphosphatase/BLUF domain-like"/>
    <property type="match status" value="1"/>
</dbReference>
<dbReference type="InterPro" id="IPR043129">
    <property type="entry name" value="ATPase_NBD"/>
</dbReference>
<dbReference type="Gene3D" id="3.90.870.50">
    <property type="match status" value="1"/>
</dbReference>
<comment type="catalytic activity">
    <reaction evidence="9">
        <text>an acyl phosphate + H2O = a carboxylate + phosphate + H(+)</text>
        <dbReference type="Rhea" id="RHEA:14965"/>
        <dbReference type="ChEBI" id="CHEBI:15377"/>
        <dbReference type="ChEBI" id="CHEBI:15378"/>
        <dbReference type="ChEBI" id="CHEBI:29067"/>
        <dbReference type="ChEBI" id="CHEBI:43474"/>
        <dbReference type="ChEBI" id="CHEBI:59918"/>
        <dbReference type="EC" id="3.6.1.7"/>
    </reaction>
</comment>
<dbReference type="PROSITE" id="PS51160">
    <property type="entry name" value="ACYLPHOSPHATASE_3"/>
    <property type="match status" value="1"/>
</dbReference>
<feature type="active site" evidence="9">
    <location>
        <position position="22"/>
    </location>
</feature>
<protein>
    <recommendedName>
        <fullName evidence="8">Carbamoyltransferase</fullName>
        <ecNumber evidence="8">6.2.-.-</ecNumber>
    </recommendedName>
</protein>
<dbReference type="Pfam" id="PF00708">
    <property type="entry name" value="Acylphosphatase"/>
    <property type="match status" value="1"/>
</dbReference>
<dbReference type="Pfam" id="PF01300">
    <property type="entry name" value="Sua5_yciO_yrdC"/>
    <property type="match status" value="1"/>
</dbReference>
<dbReference type="PROSITE" id="PS51163">
    <property type="entry name" value="YRDC"/>
    <property type="match status" value="1"/>
</dbReference>
<evidence type="ECO:0000256" key="9">
    <source>
        <dbReference type="PROSITE-ProRule" id="PRU00520"/>
    </source>
</evidence>
<dbReference type="Proteomes" id="UP000199161">
    <property type="component" value="Unassembled WGS sequence"/>
</dbReference>
<dbReference type="Pfam" id="PF17788">
    <property type="entry name" value="HypF_C"/>
    <property type="match status" value="1"/>
</dbReference>
<keyword evidence="14" id="KW-1185">Reference proteome</keyword>
<dbReference type="InterPro" id="IPR036046">
    <property type="entry name" value="Acylphosphatase-like_dom_sf"/>
</dbReference>
<dbReference type="RefSeq" id="WP_089789151.1">
    <property type="nucleotide sequence ID" value="NZ_FOKW01000009.1"/>
</dbReference>
<dbReference type="Gene3D" id="3.30.110.120">
    <property type="match status" value="1"/>
</dbReference>
<keyword evidence="4" id="KW-0479">Metal-binding</keyword>
<evidence type="ECO:0000256" key="3">
    <source>
        <dbReference type="ARBA" id="ARBA00022598"/>
    </source>
</evidence>
<dbReference type="GO" id="GO:0051604">
    <property type="term" value="P:protein maturation"/>
    <property type="evidence" value="ECO:0007669"/>
    <property type="project" value="TreeGrafter"/>
</dbReference>
<accession>A0A1I1JVH5</accession>
<dbReference type="GO" id="GO:0003725">
    <property type="term" value="F:double-stranded RNA binding"/>
    <property type="evidence" value="ECO:0007669"/>
    <property type="project" value="InterPro"/>
</dbReference>
<feature type="region of interest" description="Disordered" evidence="10">
    <location>
        <begin position="84"/>
        <end position="111"/>
    </location>
</feature>
<dbReference type="PANTHER" id="PTHR42959">
    <property type="entry name" value="CARBAMOYLTRANSFERASE"/>
    <property type="match status" value="1"/>
</dbReference>
<evidence type="ECO:0000313" key="13">
    <source>
        <dbReference type="EMBL" id="SFC49370.1"/>
    </source>
</evidence>
<dbReference type="Pfam" id="PF07503">
    <property type="entry name" value="zf-HYPF"/>
    <property type="match status" value="2"/>
</dbReference>
<dbReference type="SUPFAM" id="SSF53067">
    <property type="entry name" value="Actin-like ATPase domain"/>
    <property type="match status" value="1"/>
</dbReference>
<dbReference type="UniPathway" id="UPA00335"/>
<evidence type="ECO:0000256" key="4">
    <source>
        <dbReference type="ARBA" id="ARBA00022723"/>
    </source>
</evidence>
<feature type="domain" description="Acylphosphatase-like" evidence="11">
    <location>
        <begin position="7"/>
        <end position="93"/>
    </location>
</feature>
<reference evidence="14" key="1">
    <citation type="submission" date="2016-10" db="EMBL/GenBank/DDBJ databases">
        <authorList>
            <person name="Varghese N."/>
            <person name="Submissions S."/>
        </authorList>
    </citation>
    <scope>NUCLEOTIDE SEQUENCE [LARGE SCALE GENOMIC DNA]</scope>
    <source>
        <strain evidence="14">DSM 13078</strain>
    </source>
</reference>
<dbReference type="PANTHER" id="PTHR42959:SF1">
    <property type="entry name" value="CARBAMOYLTRANSFERASE HYPF"/>
    <property type="match status" value="1"/>
</dbReference>
<dbReference type="InterPro" id="IPR055128">
    <property type="entry name" value="HypF_C_2"/>
</dbReference>
<feature type="domain" description="YrdC-like" evidence="12">
    <location>
        <begin position="210"/>
        <end position="395"/>
    </location>
</feature>
<evidence type="ECO:0000313" key="14">
    <source>
        <dbReference type="Proteomes" id="UP000199161"/>
    </source>
</evidence>
<dbReference type="EMBL" id="FOKW01000009">
    <property type="protein sequence ID" value="SFC49370.1"/>
    <property type="molecule type" value="Genomic_DNA"/>
</dbReference>
<dbReference type="GO" id="GO:0008270">
    <property type="term" value="F:zinc ion binding"/>
    <property type="evidence" value="ECO:0007669"/>
    <property type="project" value="UniProtKB-KW"/>
</dbReference>
<feature type="active site" evidence="9">
    <location>
        <position position="40"/>
    </location>
</feature>
<dbReference type="SUPFAM" id="SSF55821">
    <property type="entry name" value="YrdC/RibB"/>
    <property type="match status" value="1"/>
</dbReference>
<evidence type="ECO:0000259" key="11">
    <source>
        <dbReference type="PROSITE" id="PS51160"/>
    </source>
</evidence>
<dbReference type="PIRSF" id="PIRSF006256">
    <property type="entry name" value="CMPcnvr_hdrg_mat"/>
    <property type="match status" value="1"/>
</dbReference>
<evidence type="ECO:0000256" key="8">
    <source>
        <dbReference type="PIRNR" id="PIRNR006256"/>
    </source>
</evidence>
<comment type="similarity">
    <text evidence="2 8">Belongs to the carbamoyltransferase HypF family.</text>
</comment>
<comment type="catalytic activity">
    <reaction evidence="7">
        <text>C-terminal L-cysteinyl-[HypE protein] + carbamoyl phosphate + ATP + H2O = C-terminal S-carboxamide-L-cysteinyl-[HypE protein] + AMP + phosphate + diphosphate + H(+)</text>
        <dbReference type="Rhea" id="RHEA:55636"/>
        <dbReference type="Rhea" id="RHEA-COMP:14247"/>
        <dbReference type="Rhea" id="RHEA-COMP:14392"/>
        <dbReference type="ChEBI" id="CHEBI:15377"/>
        <dbReference type="ChEBI" id="CHEBI:15378"/>
        <dbReference type="ChEBI" id="CHEBI:30616"/>
        <dbReference type="ChEBI" id="CHEBI:33019"/>
        <dbReference type="ChEBI" id="CHEBI:43474"/>
        <dbReference type="ChEBI" id="CHEBI:58228"/>
        <dbReference type="ChEBI" id="CHEBI:76913"/>
        <dbReference type="ChEBI" id="CHEBI:139126"/>
        <dbReference type="ChEBI" id="CHEBI:456215"/>
    </reaction>
</comment>
<dbReference type="InterPro" id="IPR011125">
    <property type="entry name" value="Znf_HypF"/>
</dbReference>
<keyword evidence="3" id="KW-0436">Ligase</keyword>
<keyword evidence="5" id="KW-0863">Zinc-finger</keyword>
<keyword evidence="6" id="KW-0862">Zinc</keyword>
<dbReference type="AlphaFoldDB" id="A0A1I1JVH5"/>
<dbReference type="Pfam" id="PF22521">
    <property type="entry name" value="HypF_C_2"/>
    <property type="match status" value="1"/>
</dbReference>
<dbReference type="NCBIfam" id="TIGR00143">
    <property type="entry name" value="hypF"/>
    <property type="match status" value="1"/>
</dbReference>
<evidence type="ECO:0000256" key="1">
    <source>
        <dbReference type="ARBA" id="ARBA00004711"/>
    </source>
</evidence>
<dbReference type="Gene3D" id="3.30.420.40">
    <property type="match status" value="1"/>
</dbReference>
<dbReference type="Gene3D" id="3.30.420.360">
    <property type="match status" value="1"/>
</dbReference>
<dbReference type="EC" id="6.2.-.-" evidence="8"/>
<dbReference type="OrthoDB" id="371970at2157"/>
<organism evidence="13 14">
    <name type="scientific">Natronobacterium haloterrestre</name>
    <name type="common">Halobiforma haloterrestris</name>
    <dbReference type="NCBI Taxonomy" id="148448"/>
    <lineage>
        <taxon>Archaea</taxon>
        <taxon>Methanobacteriati</taxon>
        <taxon>Methanobacteriota</taxon>
        <taxon>Stenosarchaea group</taxon>
        <taxon>Halobacteria</taxon>
        <taxon>Halobacteriales</taxon>
        <taxon>Natrialbaceae</taxon>
        <taxon>Natronobacterium</taxon>
    </lineage>
</organism>
<comment type="pathway">
    <text evidence="1">Protein modification; [NiFe] hydrogenase maturation.</text>
</comment>
<evidence type="ECO:0000256" key="7">
    <source>
        <dbReference type="ARBA" id="ARBA00048220"/>
    </source>
</evidence>
<dbReference type="GO" id="GO:0003998">
    <property type="term" value="F:acylphosphatase activity"/>
    <property type="evidence" value="ECO:0007669"/>
    <property type="project" value="UniProtKB-EC"/>
</dbReference>
<dbReference type="InterPro" id="IPR004421">
    <property type="entry name" value="Carbamoyltransferase_HypF"/>
</dbReference>
<evidence type="ECO:0000259" key="12">
    <source>
        <dbReference type="PROSITE" id="PS51163"/>
    </source>
</evidence>
<evidence type="ECO:0000256" key="2">
    <source>
        <dbReference type="ARBA" id="ARBA00008097"/>
    </source>
</evidence>